<comment type="caution">
    <text evidence="1">The sequence shown here is derived from an EMBL/GenBank/DDBJ whole genome shotgun (WGS) entry which is preliminary data.</text>
</comment>
<keyword evidence="2" id="KW-1185">Reference proteome</keyword>
<organism evidence="1 2">
    <name type="scientific">Erysiphe neolycopersici</name>
    <dbReference type="NCBI Taxonomy" id="212602"/>
    <lineage>
        <taxon>Eukaryota</taxon>
        <taxon>Fungi</taxon>
        <taxon>Dikarya</taxon>
        <taxon>Ascomycota</taxon>
        <taxon>Pezizomycotina</taxon>
        <taxon>Leotiomycetes</taxon>
        <taxon>Erysiphales</taxon>
        <taxon>Erysiphaceae</taxon>
        <taxon>Erysiphe</taxon>
    </lineage>
</organism>
<evidence type="ECO:0000313" key="1">
    <source>
        <dbReference type="EMBL" id="RKF60326.1"/>
    </source>
</evidence>
<accession>A0A420HSB2</accession>
<dbReference type="OrthoDB" id="5425539at2759"/>
<gene>
    <name evidence="1" type="ORF">OnM2_052028</name>
</gene>
<proteinExistence type="predicted"/>
<reference evidence="1 2" key="1">
    <citation type="journal article" date="2018" name="BMC Genomics">
        <title>Comparative genome analyses reveal sequence features reflecting distinct modes of host-adaptation between dicot and monocot powdery mildew.</title>
        <authorList>
            <person name="Wu Y."/>
            <person name="Ma X."/>
            <person name="Pan Z."/>
            <person name="Kale S.D."/>
            <person name="Song Y."/>
            <person name="King H."/>
            <person name="Zhang Q."/>
            <person name="Presley C."/>
            <person name="Deng X."/>
            <person name="Wei C.I."/>
            <person name="Xiao S."/>
        </authorList>
    </citation>
    <scope>NUCLEOTIDE SEQUENCE [LARGE SCALE GENOMIC DNA]</scope>
    <source>
        <strain evidence="1">UMSG2</strain>
    </source>
</reference>
<sequence>MINNTDKPLPPFGRVYPDSSGYLIWSITKRKYFYKLSNTKPRRHLLVLKKERQAVDIVVRGFFENLLRCIRSRKVLQTPVSDQLSKLFVPPPKSGYLCS</sequence>
<dbReference type="EMBL" id="MCFK01005210">
    <property type="protein sequence ID" value="RKF60326.1"/>
    <property type="molecule type" value="Genomic_DNA"/>
</dbReference>
<dbReference type="STRING" id="212602.A0A420HSB2"/>
<dbReference type="AlphaFoldDB" id="A0A420HSB2"/>
<evidence type="ECO:0000313" key="2">
    <source>
        <dbReference type="Proteomes" id="UP000286134"/>
    </source>
</evidence>
<protein>
    <submittedName>
        <fullName evidence="1">Putative guanyl-specific ribonuclease f1</fullName>
    </submittedName>
</protein>
<dbReference type="Proteomes" id="UP000286134">
    <property type="component" value="Unassembled WGS sequence"/>
</dbReference>
<name>A0A420HSB2_9PEZI</name>